<proteinExistence type="predicted"/>
<evidence type="ECO:0000313" key="2">
    <source>
        <dbReference type="EMBL" id="QDH25245.1"/>
    </source>
</evidence>
<keyword evidence="3" id="KW-1185">Reference proteome</keyword>
<dbReference type="EMBL" id="CP032485">
    <property type="protein sequence ID" value="QDH25245.1"/>
    <property type="molecule type" value="Genomic_DNA"/>
</dbReference>
<name>A0A4Y6VA69_9PROT</name>
<organism evidence="2 3">
    <name type="scientific">Neokomagataea tanensis</name>
    <dbReference type="NCBI Taxonomy" id="661191"/>
    <lineage>
        <taxon>Bacteria</taxon>
        <taxon>Pseudomonadati</taxon>
        <taxon>Pseudomonadota</taxon>
        <taxon>Alphaproteobacteria</taxon>
        <taxon>Acetobacterales</taxon>
        <taxon>Acetobacteraceae</taxon>
        <taxon>Neokomagataea</taxon>
    </lineage>
</organism>
<dbReference type="Proteomes" id="UP000317214">
    <property type="component" value="Chromosome"/>
</dbReference>
<dbReference type="OrthoDB" id="8448536at2"/>
<dbReference type="PROSITE" id="PS51257">
    <property type="entry name" value="PROKAR_LIPOPROTEIN"/>
    <property type="match status" value="1"/>
</dbReference>
<accession>A0A4Y6VA69</accession>
<evidence type="ECO:0000256" key="1">
    <source>
        <dbReference type="SAM" id="MobiDB-lite"/>
    </source>
</evidence>
<protein>
    <recommendedName>
        <fullName evidence="4">ABC-type transport auxiliary lipoprotein component domain-containing protein</fullName>
    </recommendedName>
</protein>
<gene>
    <name evidence="2" type="ORF">D5366_08490</name>
</gene>
<dbReference type="AlphaFoldDB" id="A0A4Y6VA69"/>
<dbReference type="RefSeq" id="WP_141493097.1">
    <property type="nucleotide sequence ID" value="NZ_CP032485.1"/>
</dbReference>
<feature type="region of interest" description="Disordered" evidence="1">
    <location>
        <begin position="286"/>
        <end position="307"/>
    </location>
</feature>
<dbReference type="KEGG" id="ntn:D5366_08490"/>
<reference evidence="2 3" key="1">
    <citation type="submission" date="2018-09" db="EMBL/GenBank/DDBJ databases">
        <title>The complete genome sequence of Neokomagataea tanensis NBRC 106556(T).</title>
        <authorList>
            <person name="Chua K.-O."/>
            <person name="See-Too W.-S."/>
            <person name="Hong K.-W."/>
            <person name="Yin W.-F."/>
            <person name="Chan K.-G."/>
        </authorList>
    </citation>
    <scope>NUCLEOTIDE SEQUENCE [LARGE SCALE GENOMIC DNA]</scope>
    <source>
        <strain evidence="3">AH13 \ NBRC 106556</strain>
    </source>
</reference>
<evidence type="ECO:0008006" key="4">
    <source>
        <dbReference type="Google" id="ProtNLM"/>
    </source>
</evidence>
<evidence type="ECO:0000313" key="3">
    <source>
        <dbReference type="Proteomes" id="UP000317214"/>
    </source>
</evidence>
<sequence length="307" mass="32725">MRRFLPLLLPIALSGCFDMPHPFSNPGDQAKYLTTANLPPSRLDVPTPKLAGLSDTSATLLAHELATAMVNQSVPAIAQPARRGDWWLQITAQPQGGNIVPHYALMTPKNQMRAERDGTPVSAAQWTLNDPLLIKTMATEAAPAITDLLTGVQASLMQQDPNSLMHRPSKTCFEGVQGAPGDGNVALGRAFYSSFPNNTDTIQTDCAKVDFIIRGVAKLTTLQTPPSTQQIEIAWRVRTPKGDELGAATQIHAIPAHSLDGPWGDTALSAASEAAEAVHTIITNYSGRTHTPLPAPASESKNTSKGT</sequence>